<dbReference type="GO" id="GO:0044341">
    <property type="term" value="P:sodium-dependent phosphate transport"/>
    <property type="evidence" value="ECO:0007669"/>
    <property type="project" value="InterPro"/>
</dbReference>
<proteinExistence type="predicted"/>
<feature type="transmembrane region" description="Helical" evidence="7">
    <location>
        <begin position="410"/>
        <end position="431"/>
    </location>
</feature>
<dbReference type="InterPro" id="IPR038078">
    <property type="entry name" value="PhoU-like_sf"/>
</dbReference>
<dbReference type="Pfam" id="PF01895">
    <property type="entry name" value="PhoU"/>
    <property type="match status" value="1"/>
</dbReference>
<evidence type="ECO:0000313" key="11">
    <source>
        <dbReference type="Proteomes" id="UP000252355"/>
    </source>
</evidence>
<dbReference type="InterPro" id="IPR003841">
    <property type="entry name" value="Na/Pi_transpt"/>
</dbReference>
<dbReference type="NCBIfam" id="TIGR00704">
    <property type="entry name" value="NaPi_cotrn_rel"/>
    <property type="match status" value="1"/>
</dbReference>
<feature type="region of interest" description="Disordered" evidence="6">
    <location>
        <begin position="54"/>
        <end position="90"/>
    </location>
</feature>
<keyword evidence="2" id="KW-1003">Cell membrane</keyword>
<evidence type="ECO:0000256" key="3">
    <source>
        <dbReference type="ARBA" id="ARBA00022692"/>
    </source>
</evidence>
<evidence type="ECO:0000256" key="2">
    <source>
        <dbReference type="ARBA" id="ARBA00022475"/>
    </source>
</evidence>
<evidence type="ECO:0000256" key="8">
    <source>
        <dbReference type="SAM" id="SignalP"/>
    </source>
</evidence>
<feature type="domain" description="PhoU" evidence="9">
    <location>
        <begin position="547"/>
        <end position="630"/>
    </location>
</feature>
<evidence type="ECO:0000256" key="4">
    <source>
        <dbReference type="ARBA" id="ARBA00022989"/>
    </source>
</evidence>
<dbReference type="GO" id="GO:0005886">
    <property type="term" value="C:plasma membrane"/>
    <property type="evidence" value="ECO:0007669"/>
    <property type="project" value="UniProtKB-SubCell"/>
</dbReference>
<evidence type="ECO:0000256" key="5">
    <source>
        <dbReference type="ARBA" id="ARBA00023136"/>
    </source>
</evidence>
<keyword evidence="3 7" id="KW-0812">Transmembrane</keyword>
<feature type="chain" id="PRO_5016579763" evidence="8">
    <location>
        <begin position="34"/>
        <end position="755"/>
    </location>
</feature>
<dbReference type="InterPro" id="IPR026022">
    <property type="entry name" value="PhoU_dom"/>
</dbReference>
<dbReference type="Gene3D" id="1.20.58.220">
    <property type="entry name" value="Phosphate transport system protein phou homolog 2, domain 2"/>
    <property type="match status" value="1"/>
</dbReference>
<dbReference type="NCBIfam" id="NF037997">
    <property type="entry name" value="Na_Pi_symport"/>
    <property type="match status" value="1"/>
</dbReference>
<comment type="caution">
    <text evidence="10">The sequence shown here is derived from an EMBL/GenBank/DDBJ whole genome shotgun (WGS) entry which is preliminary data.</text>
</comment>
<dbReference type="Proteomes" id="UP000252355">
    <property type="component" value="Unassembled WGS sequence"/>
</dbReference>
<dbReference type="PANTHER" id="PTHR10010">
    <property type="entry name" value="SOLUTE CARRIER FAMILY 34 SODIUM PHOSPHATE , MEMBER 2-RELATED"/>
    <property type="match status" value="1"/>
</dbReference>
<evidence type="ECO:0000256" key="6">
    <source>
        <dbReference type="SAM" id="MobiDB-lite"/>
    </source>
</evidence>
<comment type="subcellular location">
    <subcellularLocation>
        <location evidence="1">Cell membrane</location>
        <topology evidence="1">Multi-pass membrane protein</topology>
    </subcellularLocation>
</comment>
<keyword evidence="4 7" id="KW-1133">Transmembrane helix</keyword>
<protein>
    <submittedName>
        <fullName evidence="10">Sodium-dependent phosphate transporter</fullName>
    </submittedName>
</protein>
<keyword evidence="8" id="KW-0732">Signal</keyword>
<dbReference type="AlphaFoldDB" id="A0A367ZT08"/>
<feature type="transmembrane region" description="Helical" evidence="7">
    <location>
        <begin position="200"/>
        <end position="224"/>
    </location>
</feature>
<feature type="transmembrane region" description="Helical" evidence="7">
    <location>
        <begin position="236"/>
        <end position="258"/>
    </location>
</feature>
<feature type="transmembrane region" description="Helical" evidence="7">
    <location>
        <begin position="443"/>
        <end position="461"/>
    </location>
</feature>
<evidence type="ECO:0000259" key="9">
    <source>
        <dbReference type="Pfam" id="PF01895"/>
    </source>
</evidence>
<feature type="transmembrane region" description="Helical" evidence="7">
    <location>
        <begin position="264"/>
        <end position="284"/>
    </location>
</feature>
<dbReference type="InterPro" id="IPR004633">
    <property type="entry name" value="NaPi_cotrn-rel/YqeW-like"/>
</dbReference>
<evidence type="ECO:0000256" key="1">
    <source>
        <dbReference type="ARBA" id="ARBA00004651"/>
    </source>
</evidence>
<feature type="signal peptide" evidence="8">
    <location>
        <begin position="1"/>
        <end position="33"/>
    </location>
</feature>
<dbReference type="PANTHER" id="PTHR10010:SF46">
    <property type="entry name" value="SODIUM-DEPENDENT PHOSPHATE TRANSPORT PROTEIN 2B"/>
    <property type="match status" value="1"/>
</dbReference>
<dbReference type="SUPFAM" id="SSF109755">
    <property type="entry name" value="PhoU-like"/>
    <property type="match status" value="1"/>
</dbReference>
<dbReference type="GO" id="GO:0005436">
    <property type="term" value="F:sodium:phosphate symporter activity"/>
    <property type="evidence" value="ECO:0007669"/>
    <property type="project" value="InterPro"/>
</dbReference>
<reference evidence="10 11" key="1">
    <citation type="submission" date="2018-05" db="EMBL/GenBank/DDBJ databases">
        <title>A metagenomic window into the 2 km-deep terrestrial subsurface aquifer revealed taxonomically and functionally diverse microbial community comprising novel uncultured bacterial lineages.</title>
        <authorList>
            <person name="Kadnikov V.V."/>
            <person name="Mardanov A.V."/>
            <person name="Beletsky A.V."/>
            <person name="Banks D."/>
            <person name="Pimenov N.V."/>
            <person name="Frank Y.A."/>
            <person name="Karnachuk O.V."/>
            <person name="Ravin N.V."/>
        </authorList>
    </citation>
    <scope>NUCLEOTIDE SEQUENCE [LARGE SCALE GENOMIC DNA]</scope>
    <source>
        <strain evidence="10">BY5</strain>
    </source>
</reference>
<accession>A0A367ZT08</accession>
<gene>
    <name evidence="10" type="ORF">OZSIB_2557</name>
</gene>
<keyword evidence="5 7" id="KW-0472">Membrane</keyword>
<dbReference type="EMBL" id="QOQW01000003">
    <property type="protein sequence ID" value="RCK81180.1"/>
    <property type="molecule type" value="Genomic_DNA"/>
</dbReference>
<name>A0A367ZT08_9BACT</name>
<sequence>MSCLLATLLMGTAGAVGSGAGAAALTAGTPAMAALPMGQPVLAAETVSSPALTTYPREAPAPAPGQTPGRTPGPSAFLSPKSPAAPGSPLPACPETGLRRISGDRQVLFEGGVSEPVVVHLTDASGTPIVGERLHLLVGHCPAKAAAVGFDPPALVTDAQGQASFSIGVSVPGEYVVIVQRTADPTQIVKVELTVYDSSWLMFLLFGLAGGLGMFLYGMTLGAEGLQKIAGRRMKAILGAFTSSTWLGILTGVVVTAITQSSSATTVMLVGFVNASLMTLPQTLSVIMGANIGTTFTVQLIAFDISHWALLLIGVGFALKQSSNRTTSYAGDITLGFGLIFYGMKVMSTAMSPLRSFPAFKELLISISHYPITAILGSMLFTSLIQSSGATIGLIVVFAGQGLISLDSAIPLILGAHIGTCITGWIAALGASLPAKKTALLNVVYNMLGTVIFLPFLYDWASFADLVAWCSAPFGATPAREVANAHMLSATLKVVALLPFYDRIIALTEWLLPEPGKPEEQPLRTKFLSEELLRTPELALGNVAREIARMAGHVEVMMHGVPALISYAHDAHIEDLTLREQKVDFLRLQITRYLSRLSENTLTAEQTATMMQYMNVINDLEGLADMIYKVILPCSKVKKAGELRFSEEGFRELMKMFDAVNAVFLKAINGFATHDLHLIEQVLASEPVIAQMEEELRASHMKRVFAHRDQSVQTSTLHLDLLSTLKNIHSQAVKIARALAPHDPAPSAAVASPSS</sequence>
<evidence type="ECO:0000256" key="7">
    <source>
        <dbReference type="SAM" id="Phobius"/>
    </source>
</evidence>
<feature type="transmembrane region" description="Helical" evidence="7">
    <location>
        <begin position="372"/>
        <end position="398"/>
    </location>
</feature>
<feature type="transmembrane region" description="Helical" evidence="7">
    <location>
        <begin position="296"/>
        <end position="317"/>
    </location>
</feature>
<evidence type="ECO:0000313" key="10">
    <source>
        <dbReference type="EMBL" id="RCK81180.1"/>
    </source>
</evidence>
<organism evidence="10 11">
    <name type="scientific">Candidatus Ozemobacter sibiricus</name>
    <dbReference type="NCBI Taxonomy" id="2268124"/>
    <lineage>
        <taxon>Bacteria</taxon>
        <taxon>Candidatus Ozemobacteria</taxon>
        <taxon>Candidatus Ozemobacterales</taxon>
        <taxon>Candidatus Ozemobacteraceae</taxon>
        <taxon>Candidatus Ozemobacter</taxon>
    </lineage>
</organism>
<dbReference type="Pfam" id="PF02690">
    <property type="entry name" value="Na_Pi_cotrans"/>
    <property type="match status" value="2"/>
</dbReference>